<name>A0A1H9D0L9_9PSEU</name>
<organism evidence="2 3">
    <name type="scientific">Lentzea flaviverrucosa</name>
    <dbReference type="NCBI Taxonomy" id="200379"/>
    <lineage>
        <taxon>Bacteria</taxon>
        <taxon>Bacillati</taxon>
        <taxon>Actinomycetota</taxon>
        <taxon>Actinomycetes</taxon>
        <taxon>Pseudonocardiales</taxon>
        <taxon>Pseudonocardiaceae</taxon>
        <taxon>Lentzea</taxon>
    </lineage>
</organism>
<evidence type="ECO:0000259" key="1">
    <source>
        <dbReference type="Pfam" id="PF07110"/>
    </source>
</evidence>
<keyword evidence="3" id="KW-1185">Reference proteome</keyword>
<feature type="domain" description="EthD" evidence="1">
    <location>
        <begin position="8"/>
        <end position="92"/>
    </location>
</feature>
<dbReference type="AlphaFoldDB" id="A0A1H9D0L9"/>
<reference evidence="3" key="1">
    <citation type="submission" date="2016-10" db="EMBL/GenBank/DDBJ databases">
        <authorList>
            <person name="Varghese N."/>
            <person name="Submissions S."/>
        </authorList>
    </citation>
    <scope>NUCLEOTIDE SEQUENCE [LARGE SCALE GENOMIC DNA]</scope>
    <source>
        <strain evidence="3">CGMCC 4.578</strain>
    </source>
</reference>
<dbReference type="InterPro" id="IPR009799">
    <property type="entry name" value="EthD_dom"/>
</dbReference>
<dbReference type="GO" id="GO:0016491">
    <property type="term" value="F:oxidoreductase activity"/>
    <property type="evidence" value="ECO:0007669"/>
    <property type="project" value="InterPro"/>
</dbReference>
<dbReference type="Gene3D" id="3.30.70.100">
    <property type="match status" value="1"/>
</dbReference>
<evidence type="ECO:0000313" key="2">
    <source>
        <dbReference type="EMBL" id="SEQ07026.1"/>
    </source>
</evidence>
<dbReference type="Pfam" id="PF07110">
    <property type="entry name" value="EthD"/>
    <property type="match status" value="1"/>
</dbReference>
<accession>A0A1H9D0L9</accession>
<dbReference type="EMBL" id="FOFT01000001">
    <property type="protein sequence ID" value="SEQ07026.1"/>
    <property type="molecule type" value="Genomic_DNA"/>
</dbReference>
<sequence>MAFLKARAGMSRDEFVDHYENHHVPLILGITPGPFYYVRNYLPPHDERGFPAEFDVVTHMKFADAATRRTWLSLVLAPGSGVAEDEERFLDRARTQSWIVEERLSAAPGR</sequence>
<dbReference type="Proteomes" id="UP000199028">
    <property type="component" value="Unassembled WGS sequence"/>
</dbReference>
<dbReference type="SUPFAM" id="SSF54909">
    <property type="entry name" value="Dimeric alpha+beta barrel"/>
    <property type="match status" value="1"/>
</dbReference>
<proteinExistence type="predicted"/>
<protein>
    <submittedName>
        <fullName evidence="2">EthD domain-containing protein</fullName>
    </submittedName>
</protein>
<evidence type="ECO:0000313" key="3">
    <source>
        <dbReference type="Proteomes" id="UP000199028"/>
    </source>
</evidence>
<dbReference type="InterPro" id="IPR011008">
    <property type="entry name" value="Dimeric_a/b-barrel"/>
</dbReference>
<gene>
    <name evidence="2" type="ORF">SAMN05216195_101943</name>
</gene>